<dbReference type="STRING" id="1803587.GCA_001593825_02142"/>
<organism evidence="3 4">
    <name type="scientific">Aphanizomenon flos-aquae LD13</name>
    <dbReference type="NCBI Taxonomy" id="1710894"/>
    <lineage>
        <taxon>Bacteria</taxon>
        <taxon>Bacillati</taxon>
        <taxon>Cyanobacteriota</taxon>
        <taxon>Cyanophyceae</taxon>
        <taxon>Nostocales</taxon>
        <taxon>Aphanizomenonaceae</taxon>
        <taxon>Aphanizomenon</taxon>
    </lineage>
</organism>
<dbReference type="InterPro" id="IPR038157">
    <property type="entry name" value="FeoA_core_dom"/>
</dbReference>
<evidence type="ECO:0000313" key="3">
    <source>
        <dbReference type="EMBL" id="OBQ26403.1"/>
    </source>
</evidence>
<gene>
    <name evidence="3" type="ORF">AN481_05535</name>
</gene>
<sequence>MFTPFTIMGCSLELLKSGEFGIVTFCQSQDETIRKKLISMGIKTGNTITVEQQFPTFIIKYCGLSMTINRQIARAIYVRVIDE</sequence>
<dbReference type="Gene3D" id="2.30.30.90">
    <property type="match status" value="1"/>
</dbReference>
<evidence type="ECO:0000256" key="1">
    <source>
        <dbReference type="ARBA" id="ARBA00023004"/>
    </source>
</evidence>
<dbReference type="GO" id="GO:0046914">
    <property type="term" value="F:transition metal ion binding"/>
    <property type="evidence" value="ECO:0007669"/>
    <property type="project" value="InterPro"/>
</dbReference>
<name>A0A1B7VZI3_APHFL</name>
<reference evidence="3 4" key="1">
    <citation type="submission" date="2015-09" db="EMBL/GenBank/DDBJ databases">
        <title>Whole genome shotgun sequence assembly of Aphanizomenon flos-aquae UKL13.</title>
        <authorList>
            <person name="Driscoll C."/>
        </authorList>
    </citation>
    <scope>NUCLEOTIDE SEQUENCE [LARGE SCALE GENOMIC DNA]</scope>
    <source>
        <strain evidence="3">MDT13</strain>
    </source>
</reference>
<dbReference type="PATRIC" id="fig|1710894.3.peg.2135"/>
<dbReference type="EMBL" id="LJOY01000012">
    <property type="protein sequence ID" value="OBQ26403.1"/>
    <property type="molecule type" value="Genomic_DNA"/>
</dbReference>
<dbReference type="SUPFAM" id="SSF50037">
    <property type="entry name" value="C-terminal domain of transcriptional repressors"/>
    <property type="match status" value="1"/>
</dbReference>
<dbReference type="SMART" id="SM00899">
    <property type="entry name" value="FeoA"/>
    <property type="match status" value="1"/>
</dbReference>
<feature type="domain" description="Ferrous iron transporter FeoA-like" evidence="2">
    <location>
        <begin position="10"/>
        <end position="80"/>
    </location>
</feature>
<dbReference type="Pfam" id="PF04023">
    <property type="entry name" value="FeoA"/>
    <property type="match status" value="1"/>
</dbReference>
<comment type="caution">
    <text evidence="3">The sequence shown here is derived from an EMBL/GenBank/DDBJ whole genome shotgun (WGS) entry which is preliminary data.</text>
</comment>
<dbReference type="InterPro" id="IPR007167">
    <property type="entry name" value="Fe-transptr_FeoA-like"/>
</dbReference>
<protein>
    <submittedName>
        <fullName evidence="3">Iron transporter FeoA</fullName>
    </submittedName>
</protein>
<dbReference type="AlphaFoldDB" id="A0A1B7VZI3"/>
<proteinExistence type="predicted"/>
<evidence type="ECO:0000259" key="2">
    <source>
        <dbReference type="SMART" id="SM00899"/>
    </source>
</evidence>
<keyword evidence="1" id="KW-0408">Iron</keyword>
<dbReference type="InterPro" id="IPR008988">
    <property type="entry name" value="Transcriptional_repressor_C"/>
</dbReference>
<dbReference type="Proteomes" id="UP000092382">
    <property type="component" value="Unassembled WGS sequence"/>
</dbReference>
<evidence type="ECO:0000313" key="4">
    <source>
        <dbReference type="Proteomes" id="UP000092382"/>
    </source>
</evidence>
<accession>A0A1B7VZI3</accession>